<reference evidence="2 3" key="1">
    <citation type="submission" date="2016-07" db="EMBL/GenBank/DDBJ databases">
        <title>Multiple horizontal gene transfer events from other fungi enriched the ability of initially mycotrophic Trichoderma (Ascomycota) to feed on dead plant biomass.</title>
        <authorList>
            <consortium name="DOE Joint Genome Institute"/>
            <person name="Aerts A."/>
            <person name="Atanasova L."/>
            <person name="Chenthamara K."/>
            <person name="Zhang J."/>
            <person name="Grujic M."/>
            <person name="Henrissat B."/>
            <person name="Kuo A."/>
            <person name="Salamov A."/>
            <person name="Lipzen A."/>
            <person name="Labutti K."/>
            <person name="Barry K."/>
            <person name="Miao Y."/>
            <person name="Rahimi M.J."/>
            <person name="Shen Q."/>
            <person name="Grigoriev I.V."/>
            <person name="Kubicek C.P."/>
            <person name="Druzhinina I.S."/>
        </authorList>
    </citation>
    <scope>NUCLEOTIDE SEQUENCE [LARGE SCALE GENOMIC DNA]</scope>
    <source>
        <strain evidence="2 3">CBS 433.97</strain>
    </source>
</reference>
<dbReference type="OrthoDB" id="4894245at2759"/>
<dbReference type="EMBL" id="KZ679270">
    <property type="protein sequence ID" value="PTB36555.1"/>
    <property type="molecule type" value="Genomic_DNA"/>
</dbReference>
<dbReference type="STRING" id="1042311.A0A2T3YVG0"/>
<organism evidence="2 3">
    <name type="scientific">Trichoderma asperellum (strain ATCC 204424 / CBS 433.97 / NBRC 101777)</name>
    <dbReference type="NCBI Taxonomy" id="1042311"/>
    <lineage>
        <taxon>Eukaryota</taxon>
        <taxon>Fungi</taxon>
        <taxon>Dikarya</taxon>
        <taxon>Ascomycota</taxon>
        <taxon>Pezizomycotina</taxon>
        <taxon>Sordariomycetes</taxon>
        <taxon>Hypocreomycetidae</taxon>
        <taxon>Hypocreales</taxon>
        <taxon>Hypocreaceae</taxon>
        <taxon>Trichoderma</taxon>
    </lineage>
</organism>
<feature type="compositionally biased region" description="Polar residues" evidence="1">
    <location>
        <begin position="366"/>
        <end position="377"/>
    </location>
</feature>
<feature type="region of interest" description="Disordered" evidence="1">
    <location>
        <begin position="428"/>
        <end position="453"/>
    </location>
</feature>
<protein>
    <submittedName>
        <fullName evidence="2">Uncharacterized protein</fullName>
    </submittedName>
</protein>
<dbReference type="Proteomes" id="UP000240493">
    <property type="component" value="Unassembled WGS sequence"/>
</dbReference>
<gene>
    <name evidence="2" type="ORF">M441DRAFT_281267</name>
</gene>
<evidence type="ECO:0000313" key="3">
    <source>
        <dbReference type="Proteomes" id="UP000240493"/>
    </source>
</evidence>
<proteinExistence type="predicted"/>
<accession>A0A2T3YVG0</accession>
<sequence length="453" mass="49747">MSLALPFVMESSRNLVEAALNPSTYARSSAPTSTPTLERYFPEDPFSGGIIMATFDGKGLLYRKDTYFQAKLTTAERVLYEGQDVYLLSFELNFMRSFSPQYRFRGADVNITFQRDKSSDSEPSITKIFPSIIAVDVGERNVQDNAELTAGAGASAGPGQINASAKQIHNDKTTFEGRRKFLDLIKGDNTASWRLYEEPGSQSGIPAILRLATLVRCLKGGFKVQLEVSVRMAGGPKLLGLHKLFFDSTFKARSHTHTISAQPIPFDWRKLYEEAKNIFPDNEVDREAWNRDISEFFLESEAATRLTSKQMKVLVGFCGDFGEVGGGVQKMKATALARLKEDLSGDDESKKFIQRLKDRMGISVPDKQNVSSETATETARENDASDLPPANPQVDVSGLTGSSKRDANIFRPFKVGTPEVKLPFRAALFSSPAPPPGPVSASDPETPSTKAAN</sequence>
<dbReference type="AlphaFoldDB" id="A0A2T3YVG0"/>
<evidence type="ECO:0000313" key="2">
    <source>
        <dbReference type="EMBL" id="PTB36555.1"/>
    </source>
</evidence>
<name>A0A2T3YVG0_TRIA4</name>
<evidence type="ECO:0000256" key="1">
    <source>
        <dbReference type="SAM" id="MobiDB-lite"/>
    </source>
</evidence>
<keyword evidence="3" id="KW-1185">Reference proteome</keyword>
<feature type="region of interest" description="Disordered" evidence="1">
    <location>
        <begin position="363"/>
        <end position="402"/>
    </location>
</feature>